<organism evidence="1 2">
    <name type="scientific">Elizabethkingia anophelis</name>
    <dbReference type="NCBI Taxonomy" id="1117645"/>
    <lineage>
        <taxon>Bacteria</taxon>
        <taxon>Pseudomonadati</taxon>
        <taxon>Bacteroidota</taxon>
        <taxon>Flavobacteriia</taxon>
        <taxon>Flavobacteriales</taxon>
        <taxon>Weeksellaceae</taxon>
        <taxon>Elizabethkingia</taxon>
    </lineage>
</organism>
<reference evidence="1" key="1">
    <citation type="submission" date="2023-02" db="EMBL/GenBank/DDBJ databases">
        <title>Elizabethkingia anophelis draft genomes.</title>
        <authorList>
            <person name="Nicholson A.C."/>
            <person name="Whitney A.M."/>
            <person name="Humrighouse B.W."/>
            <person name="Villarma A."/>
            <person name="Bell M."/>
            <person name="Mcquiston J."/>
        </authorList>
    </citation>
    <scope>NUCLEOTIDE SEQUENCE</scope>
    <source>
        <strain evidence="1">B4955</strain>
    </source>
</reference>
<name>A0AAE4NWA3_9FLAO</name>
<dbReference type="Pfam" id="PF10626">
    <property type="entry name" value="TraO"/>
    <property type="match status" value="1"/>
</dbReference>
<evidence type="ECO:0000313" key="1">
    <source>
        <dbReference type="EMBL" id="MDV3662686.1"/>
    </source>
</evidence>
<dbReference type="InterPro" id="IPR018899">
    <property type="entry name" value="Conjug_transposon_Tra0"/>
</dbReference>
<dbReference type="Proteomes" id="UP001189000">
    <property type="component" value="Unassembled WGS sequence"/>
</dbReference>
<accession>A0AAE4NWA3</accession>
<dbReference type="EMBL" id="NWGY01000001">
    <property type="protein sequence ID" value="MDV3662686.1"/>
    <property type="molecule type" value="Genomic_DNA"/>
</dbReference>
<comment type="caution">
    <text evidence="1">The sequence shown here is derived from an EMBL/GenBank/DDBJ whole genome shotgun (WGS) entry which is preliminary data.</text>
</comment>
<proteinExistence type="predicted"/>
<evidence type="ECO:0000313" key="2">
    <source>
        <dbReference type="Proteomes" id="UP001189000"/>
    </source>
</evidence>
<gene>
    <name evidence="1" type="ORF">CMU51_01260</name>
</gene>
<protein>
    <submittedName>
        <fullName evidence="1">Conjugal transfer protein TraO</fullName>
    </submittedName>
</protein>
<sequence length="188" mass="21118">MKKYINISIILLCIICTTAIHAQRMLPRQKALELNIGSLTQEQLSRNYYIQLGFLVFGKNGNHQLWSVEFNNESSLYYSTRIPIMSVLAEGGYSLRLWADPGRNITFNAAFTAAGGYETFNAGKKTLMDGSTLRNQDSFIYGGAGRLSVDTYLSDHIVLLVQGRLKALWGTSREHLRPSLGIGIRYNF</sequence>
<dbReference type="AlphaFoldDB" id="A0AAE4NWA3"/>